<dbReference type="OrthoDB" id="498204at2759"/>
<keyword evidence="3" id="KW-0274">FAD</keyword>
<evidence type="ECO:0000256" key="3">
    <source>
        <dbReference type="ARBA" id="ARBA00022827"/>
    </source>
</evidence>
<feature type="region of interest" description="Disordered" evidence="9">
    <location>
        <begin position="194"/>
        <end position="213"/>
    </location>
</feature>
<feature type="domain" description="FAD dependent oxidoreductase" evidence="10">
    <location>
        <begin position="6"/>
        <end position="423"/>
    </location>
</feature>
<dbReference type="EC" id="1.1.99.2" evidence="7"/>
<accession>A0A8J5XA74</accession>
<dbReference type="PANTHER" id="PTHR43104">
    <property type="entry name" value="L-2-HYDROXYGLUTARATE DEHYDROGENASE, MITOCHONDRIAL"/>
    <property type="match status" value="1"/>
</dbReference>
<evidence type="ECO:0000256" key="7">
    <source>
        <dbReference type="ARBA" id="ARBA00038878"/>
    </source>
</evidence>
<keyword evidence="12" id="KW-1185">Reference proteome</keyword>
<comment type="caution">
    <text evidence="11">The sequence shown here is derived from an EMBL/GenBank/DDBJ whole genome shotgun (WGS) entry which is preliminary data.</text>
</comment>
<dbReference type="SUPFAM" id="SSF51905">
    <property type="entry name" value="FAD/NAD(P)-binding domain"/>
    <property type="match status" value="1"/>
</dbReference>
<keyword evidence="2" id="KW-0285">Flavoprotein</keyword>
<protein>
    <recommendedName>
        <fullName evidence="8">L-2-hydroxyglutarate dehydrogenase, mitochondrial</fullName>
        <ecNumber evidence="7">1.1.99.2</ecNumber>
    </recommendedName>
</protein>
<proteinExistence type="inferred from homology"/>
<evidence type="ECO:0000256" key="6">
    <source>
        <dbReference type="ARBA" id="ARBA00037941"/>
    </source>
</evidence>
<name>A0A8J5XA74_DIALT</name>
<evidence type="ECO:0000256" key="5">
    <source>
        <dbReference type="ARBA" id="ARBA00036066"/>
    </source>
</evidence>
<comment type="similarity">
    <text evidence="6">Belongs to the L2HGDH family.</text>
</comment>
<evidence type="ECO:0000256" key="8">
    <source>
        <dbReference type="ARBA" id="ARBA00041137"/>
    </source>
</evidence>
<sequence length="436" mass="45031">METQTLVVGAGVVGLATAAALARRGRSVLIVERELAIGTGVSSRSSEVVHAGLYYAPGSLKARLCVRGNALLYTYAESRGVGHRRVGKLIVAANELQRRDALPALRRRAEANGVPGVRALSRADARALEPEVECAGALLSESSGIVDSHALMLALLADAERDGATLALGAEVVGAGVARGGRLAVRLRVRRAGGRERARSEGGPADSPDAVDHAEPPIALECAEVVNCTGLSAVRLGAALGHTVNADGADGDGGAGGGGTAAAGACAQLVGTFARGCYFALRGRAPFSHLVYPLPAADLAGLGVHATVDLGGRVRFGPDAEWLGERGVPLVHPDDDPHTFAVDPARADAFYAAIRSYWPALPDDALVPDYAGVRPKLSRQGEPAADFWIARDSAARPQLWHLAGIESPGLTSCLAIGDEVAARVTGGVEPRRAWHE</sequence>
<evidence type="ECO:0000259" key="10">
    <source>
        <dbReference type="Pfam" id="PF01266"/>
    </source>
</evidence>
<dbReference type="InterPro" id="IPR036188">
    <property type="entry name" value="FAD/NAD-bd_sf"/>
</dbReference>
<dbReference type="AlphaFoldDB" id="A0A8J5XA74"/>
<dbReference type="Gene3D" id="3.50.50.60">
    <property type="entry name" value="FAD/NAD(P)-binding domain"/>
    <property type="match status" value="1"/>
</dbReference>
<comment type="cofactor">
    <cofactor evidence="1">
        <name>FAD</name>
        <dbReference type="ChEBI" id="CHEBI:57692"/>
    </cofactor>
</comment>
<dbReference type="InterPro" id="IPR006076">
    <property type="entry name" value="FAD-dep_OxRdtase"/>
</dbReference>
<gene>
    <name evidence="11" type="ORF">KFE25_012857</name>
</gene>
<dbReference type="Gene3D" id="3.30.9.10">
    <property type="entry name" value="D-Amino Acid Oxidase, subunit A, domain 2"/>
    <property type="match status" value="1"/>
</dbReference>
<evidence type="ECO:0000256" key="4">
    <source>
        <dbReference type="ARBA" id="ARBA00023002"/>
    </source>
</evidence>
<comment type="catalytic activity">
    <reaction evidence="5">
        <text>(S)-2-hydroxyglutarate + A = 2-oxoglutarate + AH2</text>
        <dbReference type="Rhea" id="RHEA:21252"/>
        <dbReference type="ChEBI" id="CHEBI:13193"/>
        <dbReference type="ChEBI" id="CHEBI:16782"/>
        <dbReference type="ChEBI" id="CHEBI:16810"/>
        <dbReference type="ChEBI" id="CHEBI:17499"/>
        <dbReference type="EC" id="1.1.99.2"/>
    </reaction>
</comment>
<evidence type="ECO:0000313" key="11">
    <source>
        <dbReference type="EMBL" id="KAG8459522.1"/>
    </source>
</evidence>
<evidence type="ECO:0000256" key="1">
    <source>
        <dbReference type="ARBA" id="ARBA00001974"/>
    </source>
</evidence>
<evidence type="ECO:0000256" key="2">
    <source>
        <dbReference type="ARBA" id="ARBA00022630"/>
    </source>
</evidence>
<dbReference type="Proteomes" id="UP000751190">
    <property type="component" value="Unassembled WGS sequence"/>
</dbReference>
<reference evidence="11" key="1">
    <citation type="submission" date="2021-05" db="EMBL/GenBank/DDBJ databases">
        <title>The genome of the haptophyte Pavlova lutheri (Diacronema luteri, Pavlovales) - a model for lipid biosynthesis in eukaryotic algae.</title>
        <authorList>
            <person name="Hulatt C.J."/>
            <person name="Posewitz M.C."/>
        </authorList>
    </citation>
    <scope>NUCLEOTIDE SEQUENCE</scope>
    <source>
        <strain evidence="11">NIVA-4/92</strain>
    </source>
</reference>
<evidence type="ECO:0000313" key="12">
    <source>
        <dbReference type="Proteomes" id="UP000751190"/>
    </source>
</evidence>
<evidence type="ECO:0000256" key="9">
    <source>
        <dbReference type="SAM" id="MobiDB-lite"/>
    </source>
</evidence>
<dbReference type="EMBL" id="JAGTXO010000040">
    <property type="protein sequence ID" value="KAG8459522.1"/>
    <property type="molecule type" value="Genomic_DNA"/>
</dbReference>
<organism evidence="11 12">
    <name type="scientific">Diacronema lutheri</name>
    <name type="common">Unicellular marine alga</name>
    <name type="synonym">Monochrysis lutheri</name>
    <dbReference type="NCBI Taxonomy" id="2081491"/>
    <lineage>
        <taxon>Eukaryota</taxon>
        <taxon>Haptista</taxon>
        <taxon>Haptophyta</taxon>
        <taxon>Pavlovophyceae</taxon>
        <taxon>Pavlovales</taxon>
        <taxon>Pavlovaceae</taxon>
        <taxon>Diacronema</taxon>
    </lineage>
</organism>
<dbReference type="OMA" id="GVHFTRM"/>
<dbReference type="PANTHER" id="PTHR43104:SF4">
    <property type="entry name" value="L-2-HYDROXYGLUTARATE DEHYDROGENASE, MITOCHONDRIAL"/>
    <property type="match status" value="1"/>
</dbReference>
<dbReference type="Pfam" id="PF01266">
    <property type="entry name" value="DAO"/>
    <property type="match status" value="1"/>
</dbReference>
<keyword evidence="4" id="KW-0560">Oxidoreductase</keyword>
<dbReference type="GO" id="GO:0047545">
    <property type="term" value="F:(S)-2-hydroxyglutarate dehydrogenase activity"/>
    <property type="evidence" value="ECO:0007669"/>
    <property type="project" value="UniProtKB-EC"/>
</dbReference>